<evidence type="ECO:0000313" key="7">
    <source>
        <dbReference type="EMBL" id="OAJ66348.1"/>
    </source>
</evidence>
<feature type="domain" description="O-antigen ligase-related" evidence="6">
    <location>
        <begin position="205"/>
        <end position="358"/>
    </location>
</feature>
<feature type="transmembrane region" description="Helical" evidence="5">
    <location>
        <begin position="93"/>
        <end position="114"/>
    </location>
</feature>
<comment type="caution">
    <text evidence="7">The sequence shown here is derived from an EMBL/GenBank/DDBJ whole genome shotgun (WGS) entry which is preliminary data.</text>
</comment>
<dbReference type="PANTHER" id="PTHR37422">
    <property type="entry name" value="TEICHURONIC ACID BIOSYNTHESIS PROTEIN TUAE"/>
    <property type="match status" value="1"/>
</dbReference>
<protein>
    <submittedName>
        <fullName evidence="7">O-Antigen ligase</fullName>
    </submittedName>
</protein>
<keyword evidence="4 5" id="KW-0472">Membrane</keyword>
<dbReference type="Pfam" id="PF04932">
    <property type="entry name" value="Wzy_C"/>
    <property type="match status" value="1"/>
</dbReference>
<dbReference type="InterPro" id="IPR007016">
    <property type="entry name" value="O-antigen_ligase-rel_domated"/>
</dbReference>
<evidence type="ECO:0000256" key="1">
    <source>
        <dbReference type="ARBA" id="ARBA00004141"/>
    </source>
</evidence>
<keyword evidence="3 5" id="KW-1133">Transmembrane helix</keyword>
<evidence type="ECO:0000313" key="8">
    <source>
        <dbReference type="Proteomes" id="UP000077786"/>
    </source>
</evidence>
<dbReference type="AlphaFoldDB" id="A0A1B6VH08"/>
<evidence type="ECO:0000256" key="3">
    <source>
        <dbReference type="ARBA" id="ARBA00022989"/>
    </source>
</evidence>
<feature type="transmembrane region" description="Helical" evidence="5">
    <location>
        <begin position="243"/>
        <end position="260"/>
    </location>
</feature>
<keyword evidence="7" id="KW-0436">Ligase</keyword>
<dbReference type="Proteomes" id="UP000077786">
    <property type="component" value="Unassembled WGS sequence"/>
</dbReference>
<dbReference type="InterPro" id="IPR051533">
    <property type="entry name" value="WaaL-like"/>
</dbReference>
<comment type="subcellular location">
    <subcellularLocation>
        <location evidence="1">Membrane</location>
        <topology evidence="1">Multi-pass membrane protein</topology>
    </subcellularLocation>
</comment>
<gene>
    <name evidence="7" type="ORF">A0123_03025</name>
</gene>
<feature type="transmembrane region" description="Helical" evidence="5">
    <location>
        <begin position="169"/>
        <end position="187"/>
    </location>
</feature>
<evidence type="ECO:0000256" key="5">
    <source>
        <dbReference type="SAM" id="Phobius"/>
    </source>
</evidence>
<organism evidence="7 8">
    <name type="scientific">Gluconobacter cerinus</name>
    <dbReference type="NCBI Taxonomy" id="38307"/>
    <lineage>
        <taxon>Bacteria</taxon>
        <taxon>Pseudomonadati</taxon>
        <taxon>Pseudomonadota</taxon>
        <taxon>Alphaproteobacteria</taxon>
        <taxon>Acetobacterales</taxon>
        <taxon>Acetobacteraceae</taxon>
        <taxon>Gluconobacter</taxon>
    </lineage>
</organism>
<keyword evidence="2 5" id="KW-0812">Transmembrane</keyword>
<feature type="transmembrane region" description="Helical" evidence="5">
    <location>
        <begin position="376"/>
        <end position="395"/>
    </location>
</feature>
<dbReference type="RefSeq" id="WP_064275452.1">
    <property type="nucleotide sequence ID" value="NZ_LUTU01000017.1"/>
</dbReference>
<dbReference type="PANTHER" id="PTHR37422:SF13">
    <property type="entry name" value="LIPOPOLYSACCHARIDE BIOSYNTHESIS PROTEIN PA4999-RELATED"/>
    <property type="match status" value="1"/>
</dbReference>
<feature type="transmembrane region" description="Helical" evidence="5">
    <location>
        <begin position="199"/>
        <end position="215"/>
    </location>
</feature>
<proteinExistence type="predicted"/>
<feature type="transmembrane region" description="Helical" evidence="5">
    <location>
        <begin position="126"/>
        <end position="149"/>
    </location>
</feature>
<evidence type="ECO:0000256" key="2">
    <source>
        <dbReference type="ARBA" id="ARBA00022692"/>
    </source>
</evidence>
<evidence type="ECO:0000256" key="4">
    <source>
        <dbReference type="ARBA" id="ARBA00023136"/>
    </source>
</evidence>
<dbReference type="PATRIC" id="fig|38307.3.peg.3167"/>
<feature type="transmembrane region" description="Helical" evidence="5">
    <location>
        <begin position="221"/>
        <end position="238"/>
    </location>
</feature>
<feature type="transmembrane region" description="Helical" evidence="5">
    <location>
        <begin position="350"/>
        <end position="369"/>
    </location>
</feature>
<sequence length="453" mass="48883">MGFVAKPTLLRLLDRLGALATLLLPLFLVHWRGIAEGCLDGLAVGFLVRSALTRDWSWCRQGFVWPALVWWGWLVLCSLPRQMPVPAEATASLTQALLAIRFPLAAFALAFWTLQESWTRTWCRRLVIACVLYLGGQMLLQAVTGHNLFGNPRFGDGTLTGPYDKPRVSAPFALLGLPAALFVGALLEERVRRSWQKALVTGATLLPVLGLLVLAGQRMSLATFLLGTGVCALVLPSLRRSSLALLVASPALIGLLAFVSPEAFGHLVTKTQTQLLHFASSPYGQIYNRAAVMIEAHPAMGLGDDAFRHYCRSEEFLRPGPSHLQPDGGGVSVCVQHTHNHVLEAATNSGFPGAALFVAMIGSWWLVLGRTARRQVGLCAAEIAWRVGLFGAAVLHEWPLSSQSAFLNMPLGGIAFLLLGAGLAEAVRDLKADRPDVEETARGALTLSQRPPG</sequence>
<accession>A0A1B6VH08</accession>
<evidence type="ECO:0000259" key="6">
    <source>
        <dbReference type="Pfam" id="PF04932"/>
    </source>
</evidence>
<name>A0A1B6VH08_9PROT</name>
<dbReference type="GO" id="GO:0016020">
    <property type="term" value="C:membrane"/>
    <property type="evidence" value="ECO:0007669"/>
    <property type="project" value="UniProtKB-SubCell"/>
</dbReference>
<feature type="transmembrane region" description="Helical" evidence="5">
    <location>
        <begin position="407"/>
        <end position="424"/>
    </location>
</feature>
<reference evidence="7 8" key="1">
    <citation type="submission" date="2016-03" db="EMBL/GenBank/DDBJ databases">
        <title>Draft genome sequence of Gluconobacter cerinus strain CECT 9110.</title>
        <authorList>
            <person name="Sainz F."/>
            <person name="Mas A."/>
            <person name="Torija M.J."/>
        </authorList>
    </citation>
    <scope>NUCLEOTIDE SEQUENCE [LARGE SCALE GENOMIC DNA]</scope>
    <source>
        <strain evidence="7 8">CECT 9110</strain>
    </source>
</reference>
<feature type="transmembrane region" description="Helical" evidence="5">
    <location>
        <begin position="12"/>
        <end position="28"/>
    </location>
</feature>
<dbReference type="GO" id="GO:0016874">
    <property type="term" value="F:ligase activity"/>
    <property type="evidence" value="ECO:0007669"/>
    <property type="project" value="UniProtKB-KW"/>
</dbReference>
<dbReference type="EMBL" id="LUTU01000017">
    <property type="protein sequence ID" value="OAJ66348.1"/>
    <property type="molecule type" value="Genomic_DNA"/>
</dbReference>